<dbReference type="InterPro" id="IPR045428">
    <property type="entry name" value="EACC1"/>
</dbReference>
<dbReference type="RefSeq" id="WP_191208913.1">
    <property type="nucleotide sequence ID" value="NZ_JACXYU010000003.1"/>
</dbReference>
<keyword evidence="2" id="KW-0812">Transmembrane</keyword>
<gene>
    <name evidence="3" type="ORF">IF129_08530</name>
</gene>
<reference evidence="3" key="1">
    <citation type="submission" date="2020-09" db="EMBL/GenBank/DDBJ databases">
        <title>Secondary metabolite and genome analysis of marine Streptomyces chumphonensis KK1-2T.</title>
        <authorList>
            <person name="Phongsopitanun W."/>
            <person name="Kanchanasin P."/>
            <person name="Pittayakhajonwut P."/>
            <person name="Suwanborirux K."/>
            <person name="Tanasupawat S."/>
        </authorList>
    </citation>
    <scope>NUCLEOTIDE SEQUENCE</scope>
    <source>
        <strain evidence="3">KK1-2</strain>
    </source>
</reference>
<dbReference type="EMBL" id="JACXYU010000003">
    <property type="protein sequence ID" value="MBD3931609.1"/>
    <property type="molecule type" value="Genomic_DNA"/>
</dbReference>
<dbReference type="Proteomes" id="UP000632289">
    <property type="component" value="Unassembled WGS sequence"/>
</dbReference>
<feature type="region of interest" description="Disordered" evidence="1">
    <location>
        <begin position="1"/>
        <end position="20"/>
    </location>
</feature>
<name>A0A927EZQ9_9ACTN</name>
<sequence>MTVHDDENGTGDRAGAAAELRTWLTDVPRLRGRVDRAGQDDRAGQGGDDSAGRDDGASTRTMGPVVDALVAVLEPGGVAAAFAGALVVWLQTRRSSHTISVTRPDGTRITLSSRQARALSPQDAADLAERLARPPADGARQEDGERGHGDEDTRDGGPSDSRTA</sequence>
<evidence type="ECO:0000256" key="1">
    <source>
        <dbReference type="SAM" id="MobiDB-lite"/>
    </source>
</evidence>
<organism evidence="3 4">
    <name type="scientific">Streptomyces chumphonensis</name>
    <dbReference type="NCBI Taxonomy" id="1214925"/>
    <lineage>
        <taxon>Bacteria</taxon>
        <taxon>Bacillati</taxon>
        <taxon>Actinomycetota</taxon>
        <taxon>Actinomycetes</taxon>
        <taxon>Kitasatosporales</taxon>
        <taxon>Streptomycetaceae</taxon>
        <taxon>Streptomyces</taxon>
    </lineage>
</organism>
<dbReference type="Pfam" id="PF19953">
    <property type="entry name" value="EACC1"/>
    <property type="match status" value="1"/>
</dbReference>
<feature type="compositionally biased region" description="Basic and acidic residues" evidence="1">
    <location>
        <begin position="139"/>
        <end position="164"/>
    </location>
</feature>
<protein>
    <submittedName>
        <fullName evidence="3">Uncharacterized protein</fullName>
    </submittedName>
</protein>
<feature type="region of interest" description="Disordered" evidence="1">
    <location>
        <begin position="29"/>
        <end position="61"/>
    </location>
</feature>
<feature type="compositionally biased region" description="Basic and acidic residues" evidence="1">
    <location>
        <begin position="29"/>
        <end position="43"/>
    </location>
</feature>
<evidence type="ECO:0000313" key="3">
    <source>
        <dbReference type="EMBL" id="MBD3931609.1"/>
    </source>
</evidence>
<evidence type="ECO:0000256" key="2">
    <source>
        <dbReference type="SAM" id="Phobius"/>
    </source>
</evidence>
<keyword evidence="4" id="KW-1185">Reference proteome</keyword>
<proteinExistence type="predicted"/>
<keyword evidence="2" id="KW-1133">Transmembrane helix</keyword>
<comment type="caution">
    <text evidence="3">The sequence shown here is derived from an EMBL/GenBank/DDBJ whole genome shotgun (WGS) entry which is preliminary data.</text>
</comment>
<keyword evidence="2" id="KW-0472">Membrane</keyword>
<feature type="region of interest" description="Disordered" evidence="1">
    <location>
        <begin position="93"/>
        <end position="164"/>
    </location>
</feature>
<dbReference type="AlphaFoldDB" id="A0A927EZQ9"/>
<feature type="transmembrane region" description="Helical" evidence="2">
    <location>
        <begin position="68"/>
        <end position="90"/>
    </location>
</feature>
<evidence type="ECO:0000313" key="4">
    <source>
        <dbReference type="Proteomes" id="UP000632289"/>
    </source>
</evidence>
<accession>A0A927EZQ9</accession>